<dbReference type="AlphaFoldDB" id="A0A3B3BLV3"/>
<dbReference type="RefSeq" id="XP_024145157.1">
    <property type="nucleotide sequence ID" value="XM_024289389.2"/>
</dbReference>
<proteinExistence type="inferred from homology"/>
<reference evidence="4" key="1">
    <citation type="submission" date="2025-08" db="UniProtKB">
        <authorList>
            <consortium name="Ensembl"/>
        </authorList>
    </citation>
    <scope>IDENTIFICATION</scope>
</reference>
<feature type="compositionally biased region" description="Acidic residues" evidence="3">
    <location>
        <begin position="186"/>
        <end position="205"/>
    </location>
</feature>
<feature type="compositionally biased region" description="Basic and acidic residues" evidence="3">
    <location>
        <begin position="393"/>
        <end position="405"/>
    </location>
</feature>
<feature type="region of interest" description="Disordered" evidence="3">
    <location>
        <begin position="169"/>
        <end position="226"/>
    </location>
</feature>
<name>A0A3B3BLV3_ORYME</name>
<comment type="similarity">
    <text evidence="1">Belongs to the LTV1 family.</text>
</comment>
<dbReference type="OMA" id="TKEFLFM"/>
<dbReference type="OrthoDB" id="5852896at2759"/>
<dbReference type="CTD" id="84946"/>
<dbReference type="GO" id="GO:0060536">
    <property type="term" value="P:cartilage morphogenesis"/>
    <property type="evidence" value="ECO:0007669"/>
    <property type="project" value="Ensembl"/>
</dbReference>
<reference evidence="4" key="2">
    <citation type="submission" date="2025-09" db="UniProtKB">
        <authorList>
            <consortium name="Ensembl"/>
        </authorList>
    </citation>
    <scope>IDENTIFICATION</scope>
</reference>
<evidence type="ECO:0000256" key="3">
    <source>
        <dbReference type="SAM" id="MobiDB-lite"/>
    </source>
</evidence>
<feature type="region of interest" description="Disordered" evidence="3">
    <location>
        <begin position="83"/>
        <end position="114"/>
    </location>
</feature>
<feature type="compositionally biased region" description="Acidic residues" evidence="3">
    <location>
        <begin position="320"/>
        <end position="331"/>
    </location>
</feature>
<dbReference type="GeneID" id="112156994"/>
<dbReference type="GO" id="GO:0030688">
    <property type="term" value="C:preribosome, small subunit precursor"/>
    <property type="evidence" value="ECO:0007669"/>
    <property type="project" value="TreeGrafter"/>
</dbReference>
<evidence type="ECO:0000256" key="2">
    <source>
        <dbReference type="ARBA" id="ARBA00021561"/>
    </source>
</evidence>
<evidence type="ECO:0000313" key="4">
    <source>
        <dbReference type="Ensembl" id="ENSOMEP00000006546.1"/>
    </source>
</evidence>
<evidence type="ECO:0000256" key="1">
    <source>
        <dbReference type="ARBA" id="ARBA00009078"/>
    </source>
</evidence>
<accession>A0A3B3BLV3</accession>
<dbReference type="STRING" id="30732.ENSOMEP00000006546"/>
<dbReference type="InterPro" id="IPR007307">
    <property type="entry name" value="Ltv1"/>
</dbReference>
<dbReference type="PaxDb" id="30732-ENSOMEP00000006546"/>
<dbReference type="GO" id="GO:0042274">
    <property type="term" value="P:ribosomal small subunit biogenesis"/>
    <property type="evidence" value="ECO:0007669"/>
    <property type="project" value="InterPro"/>
</dbReference>
<dbReference type="GO" id="GO:0006364">
    <property type="term" value="P:rRNA processing"/>
    <property type="evidence" value="ECO:0007669"/>
    <property type="project" value="Ensembl"/>
</dbReference>
<dbReference type="GeneTree" id="ENSGT00390000002789"/>
<dbReference type="Ensembl" id="ENSOMET00000005629.1">
    <property type="protein sequence ID" value="ENSOMEP00000006546.1"/>
    <property type="gene ID" value="ENSOMEG00000001034.1"/>
</dbReference>
<dbReference type="PANTHER" id="PTHR21531:SF0">
    <property type="entry name" value="PROTEIN LTV1 HOMOLOG"/>
    <property type="match status" value="1"/>
</dbReference>
<feature type="compositionally biased region" description="Polar residues" evidence="3">
    <location>
        <begin position="460"/>
        <end position="470"/>
    </location>
</feature>
<keyword evidence="5" id="KW-1185">Reference proteome</keyword>
<dbReference type="GO" id="GO:0000056">
    <property type="term" value="P:ribosomal small subunit export from nucleus"/>
    <property type="evidence" value="ECO:0007669"/>
    <property type="project" value="TreeGrafter"/>
</dbReference>
<protein>
    <recommendedName>
        <fullName evidence="2">Protein LTV1 homolog</fullName>
    </recommendedName>
</protein>
<dbReference type="PANTHER" id="PTHR21531">
    <property type="entry name" value="LOW-TEMPERATURE VIABILITY PROTEIN LTV1-RELATED"/>
    <property type="match status" value="1"/>
</dbReference>
<dbReference type="GO" id="GO:0005634">
    <property type="term" value="C:nucleus"/>
    <property type="evidence" value="ECO:0007669"/>
    <property type="project" value="TreeGrafter"/>
</dbReference>
<dbReference type="GO" id="GO:0055123">
    <property type="term" value="P:digestive system development"/>
    <property type="evidence" value="ECO:0007669"/>
    <property type="project" value="Ensembl"/>
</dbReference>
<feature type="compositionally biased region" description="Basic and acidic residues" evidence="3">
    <location>
        <begin position="211"/>
        <end position="221"/>
    </location>
</feature>
<dbReference type="GO" id="GO:0060216">
    <property type="term" value="P:definitive hemopoiesis"/>
    <property type="evidence" value="ECO:0007669"/>
    <property type="project" value="Ensembl"/>
</dbReference>
<dbReference type="KEGG" id="oml:112156994"/>
<dbReference type="Pfam" id="PF04180">
    <property type="entry name" value="LTV"/>
    <property type="match status" value="2"/>
</dbReference>
<dbReference type="Proteomes" id="UP000261560">
    <property type="component" value="Unplaced"/>
</dbReference>
<sequence length="470" mass="53981">MPHRKKKAFIEKKKAVTFHLVHRSQRDPLAADENAPQHVLLPAAKVDTEKRQEEQRKFGVFFDDDYDYLQHLKEASGPSELVAAVSSNQDRRSVQFRNEEDDEMEQDEHSPVATLHLPSSVFASEFEEEVGLLNKAAPISGPRLDMDPDIVAALDDDFDYENPNNLLEDDFITKANGPGGGLETQGDYDDDEEWEDTDEEGDFDSEGGFSDEERAGGDGRGGDFLFMDEETKSRFTEYSMTSSVMRRNEQLSLLDDRFEKFYEQFDDDEIGALDNAELEGFIEPDSARLEEVIKDYFKEQEKNSLRPDDLGPKELPVLKEEDEDEETDEEMVPVVVEPPEEKWDCETIISTYSNLYNRPKVIEEPAKPKSIRVSSKTGIPLDVLPNRGVTAKQAERMTRINDSDLPRVSTQPRSREESTEERKARKQAIKEERKERRVEKKANKMAFKEEKVRQEKQMLNLRTNVQGLKL</sequence>
<feature type="region of interest" description="Disordered" evidence="3">
    <location>
        <begin position="300"/>
        <end position="339"/>
    </location>
</feature>
<dbReference type="GO" id="GO:0005829">
    <property type="term" value="C:cytosol"/>
    <property type="evidence" value="ECO:0007669"/>
    <property type="project" value="TreeGrafter"/>
</dbReference>
<feature type="region of interest" description="Disordered" evidence="3">
    <location>
        <begin position="390"/>
        <end position="470"/>
    </location>
</feature>
<feature type="compositionally biased region" description="Basic and acidic residues" evidence="3">
    <location>
        <begin position="300"/>
        <end position="319"/>
    </location>
</feature>
<feature type="compositionally biased region" description="Basic and acidic residues" evidence="3">
    <location>
        <begin position="413"/>
        <end position="456"/>
    </location>
</feature>
<organism evidence="4 5">
    <name type="scientific">Oryzias melastigma</name>
    <name type="common">Marine medaka</name>
    <dbReference type="NCBI Taxonomy" id="30732"/>
    <lineage>
        <taxon>Eukaryota</taxon>
        <taxon>Metazoa</taxon>
        <taxon>Chordata</taxon>
        <taxon>Craniata</taxon>
        <taxon>Vertebrata</taxon>
        <taxon>Euteleostomi</taxon>
        <taxon>Actinopterygii</taxon>
        <taxon>Neopterygii</taxon>
        <taxon>Teleostei</taxon>
        <taxon>Neoteleostei</taxon>
        <taxon>Acanthomorphata</taxon>
        <taxon>Ovalentaria</taxon>
        <taxon>Atherinomorphae</taxon>
        <taxon>Beloniformes</taxon>
        <taxon>Adrianichthyidae</taxon>
        <taxon>Oryziinae</taxon>
        <taxon>Oryzias</taxon>
    </lineage>
</organism>
<evidence type="ECO:0000313" key="5">
    <source>
        <dbReference type="Proteomes" id="UP000261560"/>
    </source>
</evidence>